<accession>A0AAE1D2Y9</accession>
<evidence type="ECO:0000313" key="1">
    <source>
        <dbReference type="EMBL" id="KAK3754719.1"/>
    </source>
</evidence>
<organism evidence="1 2">
    <name type="scientific">Elysia crispata</name>
    <name type="common">lettuce slug</name>
    <dbReference type="NCBI Taxonomy" id="231223"/>
    <lineage>
        <taxon>Eukaryota</taxon>
        <taxon>Metazoa</taxon>
        <taxon>Spiralia</taxon>
        <taxon>Lophotrochozoa</taxon>
        <taxon>Mollusca</taxon>
        <taxon>Gastropoda</taxon>
        <taxon>Heterobranchia</taxon>
        <taxon>Euthyneura</taxon>
        <taxon>Panpulmonata</taxon>
        <taxon>Sacoglossa</taxon>
        <taxon>Placobranchoidea</taxon>
        <taxon>Plakobranchidae</taxon>
        <taxon>Elysia</taxon>
    </lineage>
</organism>
<proteinExistence type="predicted"/>
<evidence type="ECO:0000313" key="2">
    <source>
        <dbReference type="Proteomes" id="UP001283361"/>
    </source>
</evidence>
<dbReference type="AlphaFoldDB" id="A0AAE1D2Y9"/>
<dbReference type="Proteomes" id="UP001283361">
    <property type="component" value="Unassembled WGS sequence"/>
</dbReference>
<comment type="caution">
    <text evidence="1">The sequence shown here is derived from an EMBL/GenBank/DDBJ whole genome shotgun (WGS) entry which is preliminary data.</text>
</comment>
<reference evidence="1" key="1">
    <citation type="journal article" date="2023" name="G3 (Bethesda)">
        <title>A reference genome for the long-term kleptoplast-retaining sea slug Elysia crispata morphotype clarki.</title>
        <authorList>
            <person name="Eastman K.E."/>
            <person name="Pendleton A.L."/>
            <person name="Shaikh M.A."/>
            <person name="Suttiyut T."/>
            <person name="Ogas R."/>
            <person name="Tomko P."/>
            <person name="Gavelis G."/>
            <person name="Widhalm J.R."/>
            <person name="Wisecaver J.H."/>
        </authorList>
    </citation>
    <scope>NUCLEOTIDE SEQUENCE</scope>
    <source>
        <strain evidence="1">ECLA1</strain>
    </source>
</reference>
<protein>
    <submittedName>
        <fullName evidence="1">Uncharacterized protein</fullName>
    </submittedName>
</protein>
<sequence length="88" mass="9423">MPLVGVVASNEKEDVGLIGSRNGHCFSGQDEGEEGKFPKGPWRILICPVHRDRGKSVTSGAGGVEYIPTRQETWLALTLPCTDGLRGS</sequence>
<keyword evidence="2" id="KW-1185">Reference proteome</keyword>
<gene>
    <name evidence="1" type="ORF">RRG08_053189</name>
</gene>
<dbReference type="EMBL" id="JAWDGP010005645">
    <property type="protein sequence ID" value="KAK3754719.1"/>
    <property type="molecule type" value="Genomic_DNA"/>
</dbReference>
<name>A0AAE1D2Y9_9GAST</name>